<comment type="caution">
    <text evidence="1">The sequence shown here is derived from an EMBL/GenBank/DDBJ whole genome shotgun (WGS) entry which is preliminary data.</text>
</comment>
<dbReference type="OrthoDB" id="10513536at2759"/>
<reference evidence="1" key="1">
    <citation type="submission" date="2020-08" db="EMBL/GenBank/DDBJ databases">
        <title>Multicomponent nature underlies the extraordinary mechanical properties of spider dragline silk.</title>
        <authorList>
            <person name="Kono N."/>
            <person name="Nakamura H."/>
            <person name="Mori M."/>
            <person name="Yoshida Y."/>
            <person name="Ohtoshi R."/>
            <person name="Malay A.D."/>
            <person name="Moran D.A.P."/>
            <person name="Tomita M."/>
            <person name="Numata K."/>
            <person name="Arakawa K."/>
        </authorList>
    </citation>
    <scope>NUCLEOTIDE SEQUENCE</scope>
</reference>
<dbReference type="Proteomes" id="UP000886998">
    <property type="component" value="Unassembled WGS sequence"/>
</dbReference>
<organism evidence="1 2">
    <name type="scientific">Trichonephila inaurata madagascariensis</name>
    <dbReference type="NCBI Taxonomy" id="2747483"/>
    <lineage>
        <taxon>Eukaryota</taxon>
        <taxon>Metazoa</taxon>
        <taxon>Ecdysozoa</taxon>
        <taxon>Arthropoda</taxon>
        <taxon>Chelicerata</taxon>
        <taxon>Arachnida</taxon>
        <taxon>Araneae</taxon>
        <taxon>Araneomorphae</taxon>
        <taxon>Entelegynae</taxon>
        <taxon>Araneoidea</taxon>
        <taxon>Nephilidae</taxon>
        <taxon>Trichonephila</taxon>
        <taxon>Trichonephila inaurata</taxon>
    </lineage>
</organism>
<name>A0A8X7BXQ5_9ARAC</name>
<protein>
    <submittedName>
        <fullName evidence="1">Uncharacterized protein</fullName>
    </submittedName>
</protein>
<accession>A0A8X7BXQ5</accession>
<dbReference type="EMBL" id="BMAV01005437">
    <property type="protein sequence ID" value="GFY46487.1"/>
    <property type="molecule type" value="Genomic_DNA"/>
</dbReference>
<gene>
    <name evidence="1" type="ORF">TNIN_218131</name>
</gene>
<proteinExistence type="predicted"/>
<sequence>MGKFEESGPRGPKTGGPIVCCGGRQVHWVNDAVDRHASRGRPFFHHLGSRAIDRMDRMINTLSDFDESGLCIKLLEDLNFDRIL</sequence>
<evidence type="ECO:0000313" key="1">
    <source>
        <dbReference type="EMBL" id="GFY46487.1"/>
    </source>
</evidence>
<evidence type="ECO:0000313" key="2">
    <source>
        <dbReference type="Proteomes" id="UP000886998"/>
    </source>
</evidence>
<dbReference type="AlphaFoldDB" id="A0A8X7BXQ5"/>
<keyword evidence="2" id="KW-1185">Reference proteome</keyword>